<name>A0A8A4TFJ2_SULCO</name>
<evidence type="ECO:0000256" key="1">
    <source>
        <dbReference type="ARBA" id="ARBA00023015"/>
    </source>
</evidence>
<dbReference type="Proteomes" id="UP000663929">
    <property type="component" value="Chromosome"/>
</dbReference>
<dbReference type="PANTHER" id="PTHR47506">
    <property type="entry name" value="TRANSCRIPTIONAL REGULATORY PROTEIN"/>
    <property type="match status" value="1"/>
</dbReference>
<feature type="domain" description="HTH tetR-type" evidence="5">
    <location>
        <begin position="2"/>
        <end position="62"/>
    </location>
</feature>
<sequence length="186" mass="20305">MPDRKTEILTRTLELVQTIGFNALSYQHLSNRLGISKASIHHHFSKKEDLCQAVLSMMKAGLEGFSEAVLSSEGSAVLKLDQFFAHSIENCDKAIICPVTSLLSDRDKLSQENLSALKEITDLEVDTMAEIIRQGQQEAVFKVSGDPHALASMVLSASKGAMAYSRVKGSGFGRQVHSRLKAMLIG</sequence>
<evidence type="ECO:0000256" key="3">
    <source>
        <dbReference type="ARBA" id="ARBA00023163"/>
    </source>
</evidence>
<protein>
    <submittedName>
        <fullName evidence="6">TetR/AcrR family transcriptional regulator</fullName>
    </submittedName>
</protein>
<dbReference type="KEGG" id="scor:J3U87_22720"/>
<dbReference type="PANTHER" id="PTHR47506:SF1">
    <property type="entry name" value="HTH-TYPE TRANSCRIPTIONAL REGULATOR YJDC"/>
    <property type="match status" value="1"/>
</dbReference>
<dbReference type="PRINTS" id="PR00455">
    <property type="entry name" value="HTHTETR"/>
</dbReference>
<keyword evidence="3" id="KW-0804">Transcription</keyword>
<dbReference type="Pfam" id="PF00440">
    <property type="entry name" value="TetR_N"/>
    <property type="match status" value="1"/>
</dbReference>
<evidence type="ECO:0000256" key="4">
    <source>
        <dbReference type="PROSITE-ProRule" id="PRU00335"/>
    </source>
</evidence>
<keyword evidence="7" id="KW-1185">Reference proteome</keyword>
<keyword evidence="1" id="KW-0805">Transcription regulation</keyword>
<dbReference type="InterPro" id="IPR001647">
    <property type="entry name" value="HTH_TetR"/>
</dbReference>
<keyword evidence="2 4" id="KW-0238">DNA-binding</keyword>
<evidence type="ECO:0000256" key="2">
    <source>
        <dbReference type="ARBA" id="ARBA00023125"/>
    </source>
</evidence>
<proteinExistence type="predicted"/>
<dbReference type="RefSeq" id="WP_237378056.1">
    <property type="nucleotide sequence ID" value="NZ_CP071793.1"/>
</dbReference>
<dbReference type="AlphaFoldDB" id="A0A8A4TFJ2"/>
<dbReference type="InterPro" id="IPR036271">
    <property type="entry name" value="Tet_transcr_reg_TetR-rel_C_sf"/>
</dbReference>
<dbReference type="EMBL" id="CP071793">
    <property type="protein sequence ID" value="QTD48403.1"/>
    <property type="molecule type" value="Genomic_DNA"/>
</dbReference>
<dbReference type="Gene3D" id="1.10.357.10">
    <property type="entry name" value="Tetracycline Repressor, domain 2"/>
    <property type="match status" value="1"/>
</dbReference>
<evidence type="ECO:0000259" key="5">
    <source>
        <dbReference type="PROSITE" id="PS50977"/>
    </source>
</evidence>
<feature type="DNA-binding region" description="H-T-H motif" evidence="4">
    <location>
        <begin position="25"/>
        <end position="44"/>
    </location>
</feature>
<accession>A0A8A4TFJ2</accession>
<evidence type="ECO:0000313" key="7">
    <source>
        <dbReference type="Proteomes" id="UP000663929"/>
    </source>
</evidence>
<dbReference type="SUPFAM" id="SSF48498">
    <property type="entry name" value="Tetracyclin repressor-like, C-terminal domain"/>
    <property type="match status" value="1"/>
</dbReference>
<organism evidence="6 7">
    <name type="scientific">Sulfidibacter corallicola</name>
    <dbReference type="NCBI Taxonomy" id="2818388"/>
    <lineage>
        <taxon>Bacteria</taxon>
        <taxon>Pseudomonadati</taxon>
        <taxon>Acidobacteriota</taxon>
        <taxon>Holophagae</taxon>
        <taxon>Acanthopleuribacterales</taxon>
        <taxon>Acanthopleuribacteraceae</taxon>
        <taxon>Sulfidibacter</taxon>
    </lineage>
</organism>
<dbReference type="SUPFAM" id="SSF46689">
    <property type="entry name" value="Homeodomain-like"/>
    <property type="match status" value="1"/>
</dbReference>
<evidence type="ECO:0000313" key="6">
    <source>
        <dbReference type="EMBL" id="QTD48403.1"/>
    </source>
</evidence>
<dbReference type="InterPro" id="IPR009057">
    <property type="entry name" value="Homeodomain-like_sf"/>
</dbReference>
<dbReference type="GO" id="GO:0003677">
    <property type="term" value="F:DNA binding"/>
    <property type="evidence" value="ECO:0007669"/>
    <property type="project" value="UniProtKB-UniRule"/>
</dbReference>
<dbReference type="PROSITE" id="PS50977">
    <property type="entry name" value="HTH_TETR_2"/>
    <property type="match status" value="1"/>
</dbReference>
<gene>
    <name evidence="6" type="ORF">J3U87_22720</name>
</gene>
<reference evidence="6" key="1">
    <citation type="submission" date="2021-03" db="EMBL/GenBank/DDBJ databases">
        <title>Acanthopleuribacteraceae sp. M133.</title>
        <authorList>
            <person name="Wang G."/>
        </authorList>
    </citation>
    <scope>NUCLEOTIDE SEQUENCE</scope>
    <source>
        <strain evidence="6">M133</strain>
    </source>
</reference>